<feature type="compositionally biased region" description="Basic residues" evidence="1">
    <location>
        <begin position="225"/>
        <end position="237"/>
    </location>
</feature>
<reference evidence="2 3" key="1">
    <citation type="submission" date="2019-03" db="EMBL/GenBank/DDBJ databases">
        <title>Single cell metagenomics reveals metabolic interactions within the superorganism composed of flagellate Streblomastix strix and complex community of Bacteroidetes bacteria on its surface.</title>
        <authorList>
            <person name="Treitli S.C."/>
            <person name="Kolisko M."/>
            <person name="Husnik F."/>
            <person name="Keeling P."/>
            <person name="Hampl V."/>
        </authorList>
    </citation>
    <scope>NUCLEOTIDE SEQUENCE [LARGE SCALE GENOMIC DNA]</scope>
    <source>
        <strain evidence="2">ST1C</strain>
    </source>
</reference>
<dbReference type="EMBL" id="SNRW01000531">
    <property type="protein sequence ID" value="KAA6400625.1"/>
    <property type="molecule type" value="Genomic_DNA"/>
</dbReference>
<comment type="caution">
    <text evidence="2">The sequence shown here is derived from an EMBL/GenBank/DDBJ whole genome shotgun (WGS) entry which is preliminary data.</text>
</comment>
<proteinExistence type="predicted"/>
<accession>A0A5J4X1U2</accession>
<feature type="compositionally biased region" description="Acidic residues" evidence="1">
    <location>
        <begin position="158"/>
        <end position="167"/>
    </location>
</feature>
<organism evidence="2 3">
    <name type="scientific">Streblomastix strix</name>
    <dbReference type="NCBI Taxonomy" id="222440"/>
    <lineage>
        <taxon>Eukaryota</taxon>
        <taxon>Metamonada</taxon>
        <taxon>Preaxostyla</taxon>
        <taxon>Oxymonadida</taxon>
        <taxon>Streblomastigidae</taxon>
        <taxon>Streblomastix</taxon>
    </lineage>
</organism>
<feature type="compositionally biased region" description="Polar residues" evidence="1">
    <location>
        <begin position="187"/>
        <end position="197"/>
    </location>
</feature>
<evidence type="ECO:0000313" key="2">
    <source>
        <dbReference type="EMBL" id="KAA6400625.1"/>
    </source>
</evidence>
<feature type="region of interest" description="Disordered" evidence="1">
    <location>
        <begin position="158"/>
        <end position="248"/>
    </location>
</feature>
<gene>
    <name evidence="2" type="ORF">EZS28_003852</name>
</gene>
<feature type="compositionally biased region" description="Low complexity" evidence="1">
    <location>
        <begin position="213"/>
        <end position="224"/>
    </location>
</feature>
<dbReference type="AlphaFoldDB" id="A0A5J4X1U2"/>
<dbReference type="Proteomes" id="UP000324800">
    <property type="component" value="Unassembled WGS sequence"/>
</dbReference>
<evidence type="ECO:0000256" key="1">
    <source>
        <dbReference type="SAM" id="MobiDB-lite"/>
    </source>
</evidence>
<feature type="compositionally biased region" description="Basic and acidic residues" evidence="1">
    <location>
        <begin position="202"/>
        <end position="212"/>
    </location>
</feature>
<name>A0A5J4X1U2_9EUKA</name>
<sequence>MYPGGLTSHMQPLDKVINCSLRTKYRNIFRTVRCKFLKKKQENLKEEDVKLCKQDKREIIIESSIQAMQQTVTYDNRVSSFNETGLFPRYQDVVINNDDVLQDQECPRYENGRSSLKSPQCSRIITDLSDSDLYQLSDPDYIPEKDLFIYNSDYQESDEGQEYDSDYYESNQKSVKSSKGKSKMEISESSGQEQNTTDSDDTNQKEQTDLSDSKSNFFEESNNSRNKKPTKEKKRKNSFGFPVNYLDR</sequence>
<protein>
    <submittedName>
        <fullName evidence="2">Uncharacterized protein</fullName>
    </submittedName>
</protein>
<evidence type="ECO:0000313" key="3">
    <source>
        <dbReference type="Proteomes" id="UP000324800"/>
    </source>
</evidence>